<evidence type="ECO:0000313" key="2">
    <source>
        <dbReference type="Proteomes" id="UP000059188"/>
    </source>
</evidence>
<gene>
    <name evidence="1" type="ORF">RSOLAG1IB_06585</name>
</gene>
<dbReference type="AlphaFoldDB" id="A0A0B7FA48"/>
<dbReference type="Gene3D" id="3.30.200.20">
    <property type="entry name" value="Phosphorylase Kinase, domain 1"/>
    <property type="match status" value="1"/>
</dbReference>
<dbReference type="EMBL" id="LN679113">
    <property type="protein sequence ID" value="CEL53804.1"/>
    <property type="molecule type" value="Genomic_DNA"/>
</dbReference>
<sequence>MWNLTSSQGVLGYLSNTPFAATSVQRLVGGFNAFTYRVKLLTPLEDGSTTLIVKHYEGYVAFAAEIKLESVRSDFEYDALVTLWDCGLVNNETIVRAPRPIHYDRDTHTIFISDLGSDVVNLSTMFDEHLQRACNDSDRMEIENMAFDIGSALGDFLGRLHTWGTSTKHQKPFLHHHRRERIFALFSNLTARSANNLGVKEGWLESMLSAEMRKVSVENQVLAMGDLSLNNILVHRVPDRSNLRIYVVDWELFRPACRELDLGEITGTWLSFAHYRRINVDFPFLPSLYKAYQEHHKVDRTRIAILSGMFTMGLGTTASWVRDGGDEIYKQTALVGYEVMKLAHEGEDRITSAGSPLKMLFD</sequence>
<dbReference type="SUPFAM" id="SSF56112">
    <property type="entry name" value="Protein kinase-like (PK-like)"/>
    <property type="match status" value="1"/>
</dbReference>
<accession>A0A0B7FA48</accession>
<dbReference type="Gene3D" id="3.90.1200.10">
    <property type="match status" value="1"/>
</dbReference>
<proteinExistence type="predicted"/>
<dbReference type="OrthoDB" id="25129at2759"/>
<name>A0A0B7FA48_THACB</name>
<keyword evidence="2" id="KW-1185">Reference proteome</keyword>
<evidence type="ECO:0000313" key="1">
    <source>
        <dbReference type="EMBL" id="CEL53804.1"/>
    </source>
</evidence>
<dbReference type="Proteomes" id="UP000059188">
    <property type="component" value="Unassembled WGS sequence"/>
</dbReference>
<dbReference type="STRING" id="1108050.A0A0B7FA48"/>
<reference evidence="1 2" key="1">
    <citation type="submission" date="2014-11" db="EMBL/GenBank/DDBJ databases">
        <authorList>
            <person name="Wibberg Daniel"/>
        </authorList>
    </citation>
    <scope>NUCLEOTIDE SEQUENCE [LARGE SCALE GENOMIC DNA]</scope>
    <source>
        <strain evidence="1">Rhizoctonia solani AG1-IB 7/3/14</strain>
    </source>
</reference>
<protein>
    <submittedName>
        <fullName evidence="1">Uncharacterized protein</fullName>
    </submittedName>
</protein>
<dbReference type="InterPro" id="IPR011009">
    <property type="entry name" value="Kinase-like_dom_sf"/>
</dbReference>
<organism evidence="1 2">
    <name type="scientific">Thanatephorus cucumeris (strain AG1-IB / isolate 7/3/14)</name>
    <name type="common">Lettuce bottom rot fungus</name>
    <name type="synonym">Rhizoctonia solani</name>
    <dbReference type="NCBI Taxonomy" id="1108050"/>
    <lineage>
        <taxon>Eukaryota</taxon>
        <taxon>Fungi</taxon>
        <taxon>Dikarya</taxon>
        <taxon>Basidiomycota</taxon>
        <taxon>Agaricomycotina</taxon>
        <taxon>Agaricomycetes</taxon>
        <taxon>Cantharellales</taxon>
        <taxon>Ceratobasidiaceae</taxon>
        <taxon>Rhizoctonia</taxon>
        <taxon>Rhizoctonia solani AG-1</taxon>
    </lineage>
</organism>